<dbReference type="InterPro" id="IPR012938">
    <property type="entry name" value="Glc/Sorbosone_DH"/>
</dbReference>
<dbReference type="AlphaFoldDB" id="A0A540VSJ9"/>
<dbReference type="InterPro" id="IPR011042">
    <property type="entry name" value="6-blade_b-propeller_TolB-like"/>
</dbReference>
<dbReference type="STRING" id="1260251.SPISAL_05025"/>
<gene>
    <name evidence="2" type="ORF">FKY71_10320</name>
</gene>
<feature type="domain" description="Glucose/Sorbosone dehydrogenase" evidence="1">
    <location>
        <begin position="54"/>
        <end position="372"/>
    </location>
</feature>
<protein>
    <submittedName>
        <fullName evidence="2">PQQ-dependent sugar dehydrogenase</fullName>
    </submittedName>
</protein>
<proteinExistence type="predicted"/>
<sequence length="378" mass="41818">MLDVLRMLEPHRMTRVADEVGMNRRASAWVAIGLSLLIGQAHASADIETLARDLEHPWAMAFITDSEVLVTERPGRLLYLDLASGTRTPVTGVPTVDARGQGGLLDIELHPDFADNRLVYLTWAGQCEGGNATHLGRGRLTNDQQLADFETLFIATPCVRSTKHFGSRIQFDDGGHVLFTTGDRGERDRAQDLSDHNGSVIRLNDDGSIPEDNPFVGHDEAEPAIFSYGHRNPQGAAQHPETGAVWIHEHGPQGGDEINIPQPGENFGWPETTYGREYWGPEIAPDNKPGTIQPLHHWTPSIAPSGMAFHNGELYVGALAKVHLARLTLDGHQVVNEERLLQDRGWRIRAVERSPDDRLFVLTDQPNGRLVRVIPEAR</sequence>
<evidence type="ECO:0000313" key="2">
    <source>
        <dbReference type="EMBL" id="TQE99123.1"/>
    </source>
</evidence>
<evidence type="ECO:0000313" key="3">
    <source>
        <dbReference type="Proteomes" id="UP000315400"/>
    </source>
</evidence>
<name>A0A540VSJ9_9GAMM</name>
<dbReference type="PANTHER" id="PTHR19328:SF75">
    <property type="entry name" value="ALDOSE SUGAR DEHYDROGENASE YLII"/>
    <property type="match status" value="1"/>
</dbReference>
<dbReference type="Gene3D" id="2.120.10.30">
    <property type="entry name" value="TolB, C-terminal domain"/>
    <property type="match status" value="1"/>
</dbReference>
<dbReference type="Proteomes" id="UP000315400">
    <property type="component" value="Unassembled WGS sequence"/>
</dbReference>
<dbReference type="Pfam" id="PF07995">
    <property type="entry name" value="GSDH"/>
    <property type="match status" value="1"/>
</dbReference>
<dbReference type="EMBL" id="VIFK01000091">
    <property type="protein sequence ID" value="TQE99123.1"/>
    <property type="molecule type" value="Genomic_DNA"/>
</dbReference>
<dbReference type="InterPro" id="IPR011041">
    <property type="entry name" value="Quinoprot_gluc/sorb_DH_b-prop"/>
</dbReference>
<dbReference type="PANTHER" id="PTHR19328">
    <property type="entry name" value="HEDGEHOG-INTERACTING PROTEIN"/>
    <property type="match status" value="1"/>
</dbReference>
<dbReference type="SUPFAM" id="SSF50952">
    <property type="entry name" value="Soluble quinoprotein glucose dehydrogenase"/>
    <property type="match status" value="1"/>
</dbReference>
<evidence type="ECO:0000259" key="1">
    <source>
        <dbReference type="Pfam" id="PF07995"/>
    </source>
</evidence>
<reference evidence="2 3" key="1">
    <citation type="submission" date="2019-06" db="EMBL/GenBank/DDBJ databases">
        <title>Metagenome assembled Genome of Spiribacter salinus SL48-SHIP from the microbial mat of Salt Lake 48 (Novosibirsk region, Russia).</title>
        <authorList>
            <person name="Shipova A."/>
            <person name="Rozanov A.S."/>
            <person name="Bryanskaya A.V."/>
            <person name="Peltek S.E."/>
        </authorList>
    </citation>
    <scope>NUCLEOTIDE SEQUENCE [LARGE SCALE GENOMIC DNA]</scope>
    <source>
        <strain evidence="2">SL48-SHIP-2</strain>
    </source>
</reference>
<organism evidence="2 3">
    <name type="scientific">Spiribacter salinus</name>
    <dbReference type="NCBI Taxonomy" id="1335746"/>
    <lineage>
        <taxon>Bacteria</taxon>
        <taxon>Pseudomonadati</taxon>
        <taxon>Pseudomonadota</taxon>
        <taxon>Gammaproteobacteria</taxon>
        <taxon>Chromatiales</taxon>
        <taxon>Ectothiorhodospiraceae</taxon>
        <taxon>Spiribacter</taxon>
    </lineage>
</organism>
<comment type="caution">
    <text evidence="2">The sequence shown here is derived from an EMBL/GenBank/DDBJ whole genome shotgun (WGS) entry which is preliminary data.</text>
</comment>
<accession>A0A540VSJ9</accession>